<dbReference type="Gene3D" id="3.30.310.170">
    <property type="entry name" value="Outer membrane protein assembly factor BamC"/>
    <property type="match status" value="1"/>
</dbReference>
<dbReference type="EMBL" id="PIPQ01000001">
    <property type="protein sequence ID" value="RUO44319.1"/>
    <property type="molecule type" value="Genomic_DNA"/>
</dbReference>
<keyword evidence="1" id="KW-0732">Signal</keyword>
<sequence>MNAKLILPVCVAALALSACSSQRNVADGSFDYLDIEKQEVVKGTQELVLQKPDNKYYIPEIHVDPEQAALGENVPIRPPMQVIAAAPGSRVEEGSRESKIFFDAIESITNLEAGIWQHVVQVVETLGADYQVDEEEKRLVVAPFRQVVDSTRRSGITNFISRERIVTESEYGLELDLNMASHGRSGELEAKVTAPKYFVDNEQQPLPMNFARNIEANLLNNISIAMERSYRVNRTAFAQQEVVLAIGATKNGNAAFTMDTDFNSGWVLLPGIFSKNQLTVTDLNQSEGMYYTSYEPFGKRRWYHALAFWNSSTTGPLGIEAGTEVNFSVDEVDGTVYITPSIDGELLSDEMLESWLPMFADALSNQQ</sequence>
<proteinExistence type="predicted"/>
<gene>
    <name evidence="2" type="ORF">CWE15_03875</name>
</gene>
<dbReference type="PROSITE" id="PS51257">
    <property type="entry name" value="PROKAR_LIPOPROTEIN"/>
    <property type="match status" value="1"/>
</dbReference>
<evidence type="ECO:0000256" key="1">
    <source>
        <dbReference type="SAM" id="SignalP"/>
    </source>
</evidence>
<reference evidence="2 3" key="1">
    <citation type="journal article" date="2011" name="Front. Microbiol.">
        <title>Genomic signatures of strain selection and enhancement in Bacillus atrophaeus var. globigii, a historical biowarfare simulant.</title>
        <authorList>
            <person name="Gibbons H.S."/>
            <person name="Broomall S.M."/>
            <person name="McNew L.A."/>
            <person name="Daligault H."/>
            <person name="Chapman C."/>
            <person name="Bruce D."/>
            <person name="Karavis M."/>
            <person name="Krepps M."/>
            <person name="McGregor P.A."/>
            <person name="Hong C."/>
            <person name="Park K.H."/>
            <person name="Akmal A."/>
            <person name="Feldman A."/>
            <person name="Lin J.S."/>
            <person name="Chang W.E."/>
            <person name="Higgs B.W."/>
            <person name="Demirev P."/>
            <person name="Lindquist J."/>
            <person name="Liem A."/>
            <person name="Fochler E."/>
            <person name="Read T.D."/>
            <person name="Tapia R."/>
            <person name="Johnson S."/>
            <person name="Bishop-Lilly K.A."/>
            <person name="Detter C."/>
            <person name="Han C."/>
            <person name="Sozhamannan S."/>
            <person name="Rosenzweig C.N."/>
            <person name="Skowronski E.W."/>
        </authorList>
    </citation>
    <scope>NUCLEOTIDE SEQUENCE [LARGE SCALE GENOMIC DNA]</scope>
    <source>
        <strain evidence="2 3">AIT1</strain>
    </source>
</reference>
<dbReference type="InterPro" id="IPR010653">
    <property type="entry name" value="NlpB/DapX"/>
</dbReference>
<dbReference type="InterPro" id="IPR042268">
    <property type="entry name" value="BamC_C"/>
</dbReference>
<keyword evidence="3" id="KW-1185">Reference proteome</keyword>
<dbReference type="RefSeq" id="WP_126756721.1">
    <property type="nucleotide sequence ID" value="NZ_PIPQ01000001.1"/>
</dbReference>
<accession>A0A432XAD3</accession>
<dbReference type="Proteomes" id="UP000286976">
    <property type="component" value="Unassembled WGS sequence"/>
</dbReference>
<protein>
    <recommendedName>
        <fullName evidence="4">Outer membrane protein assembly factor BamC</fullName>
    </recommendedName>
</protein>
<evidence type="ECO:0000313" key="3">
    <source>
        <dbReference type="Proteomes" id="UP000286976"/>
    </source>
</evidence>
<dbReference type="OrthoDB" id="5598420at2"/>
<feature type="chain" id="PRO_5019563070" description="Outer membrane protein assembly factor BamC" evidence="1">
    <location>
        <begin position="26"/>
        <end position="367"/>
    </location>
</feature>
<organism evidence="2 3">
    <name type="scientific">Aliidiomarina taiwanensis</name>
    <dbReference type="NCBI Taxonomy" id="946228"/>
    <lineage>
        <taxon>Bacteria</taxon>
        <taxon>Pseudomonadati</taxon>
        <taxon>Pseudomonadota</taxon>
        <taxon>Gammaproteobacteria</taxon>
        <taxon>Alteromonadales</taxon>
        <taxon>Idiomarinaceae</taxon>
        <taxon>Aliidiomarina</taxon>
    </lineage>
</organism>
<comment type="caution">
    <text evidence="2">The sequence shown here is derived from an EMBL/GenBank/DDBJ whole genome shotgun (WGS) entry which is preliminary data.</text>
</comment>
<name>A0A432XAD3_9GAMM</name>
<evidence type="ECO:0008006" key="4">
    <source>
        <dbReference type="Google" id="ProtNLM"/>
    </source>
</evidence>
<feature type="signal peptide" evidence="1">
    <location>
        <begin position="1"/>
        <end position="25"/>
    </location>
</feature>
<evidence type="ECO:0000313" key="2">
    <source>
        <dbReference type="EMBL" id="RUO44319.1"/>
    </source>
</evidence>
<dbReference type="Pfam" id="PF06804">
    <property type="entry name" value="Lipoprotein_18"/>
    <property type="match status" value="1"/>
</dbReference>
<dbReference type="AlphaFoldDB" id="A0A432XAD3"/>